<gene>
    <name evidence="2" type="ORF">L0U88_15120</name>
</gene>
<sequence length="22" mass="2639">MDRLTTNAHRIELKGDSLRRKK</sequence>
<comment type="caution">
    <text evidence="2">The sequence shown here is derived from an EMBL/GenBank/DDBJ whole genome shotgun (WGS) entry which is preliminary data.</text>
</comment>
<name>A0ABS9BK41_9BACT</name>
<evidence type="ECO:0000313" key="2">
    <source>
        <dbReference type="EMBL" id="MCF1715970.1"/>
    </source>
</evidence>
<proteinExistence type="predicted"/>
<accession>A0ABS9BK41</accession>
<organism evidence="2 3">
    <name type="scientific">Flavihumibacter fluminis</name>
    <dbReference type="NCBI Taxonomy" id="2909236"/>
    <lineage>
        <taxon>Bacteria</taxon>
        <taxon>Pseudomonadati</taxon>
        <taxon>Bacteroidota</taxon>
        <taxon>Chitinophagia</taxon>
        <taxon>Chitinophagales</taxon>
        <taxon>Chitinophagaceae</taxon>
        <taxon>Flavihumibacter</taxon>
    </lineage>
</organism>
<dbReference type="GO" id="GO:0005524">
    <property type="term" value="F:ATP binding"/>
    <property type="evidence" value="ECO:0007669"/>
    <property type="project" value="UniProtKB-KW"/>
</dbReference>
<dbReference type="EMBL" id="JAKEVY010000003">
    <property type="protein sequence ID" value="MCF1715970.1"/>
    <property type="molecule type" value="Genomic_DNA"/>
</dbReference>
<keyword evidence="3" id="KW-1185">Reference proteome</keyword>
<keyword evidence="2" id="KW-0547">Nucleotide-binding</keyword>
<dbReference type="RefSeq" id="WP_234866934.1">
    <property type="nucleotide sequence ID" value="NZ_JAKEVY010000003.1"/>
</dbReference>
<evidence type="ECO:0000256" key="1">
    <source>
        <dbReference type="SAM" id="MobiDB-lite"/>
    </source>
</evidence>
<keyword evidence="2" id="KW-0067">ATP-binding</keyword>
<reference evidence="2 3" key="1">
    <citation type="submission" date="2022-01" db="EMBL/GenBank/DDBJ databases">
        <title>Flavihumibacter sp. nov., isolated from sediment of a river.</title>
        <authorList>
            <person name="Liu H."/>
        </authorList>
    </citation>
    <scope>NUCLEOTIDE SEQUENCE [LARGE SCALE GENOMIC DNA]</scope>
    <source>
        <strain evidence="2 3">RY-1</strain>
    </source>
</reference>
<dbReference type="Proteomes" id="UP001200145">
    <property type="component" value="Unassembled WGS sequence"/>
</dbReference>
<protein>
    <submittedName>
        <fullName evidence="2">ATP-binding protein</fullName>
    </submittedName>
</protein>
<evidence type="ECO:0000313" key="3">
    <source>
        <dbReference type="Proteomes" id="UP001200145"/>
    </source>
</evidence>
<feature type="region of interest" description="Disordered" evidence="1">
    <location>
        <begin position="1"/>
        <end position="22"/>
    </location>
</feature>